<feature type="region of interest" description="Disordered" evidence="11">
    <location>
        <begin position="173"/>
        <end position="261"/>
    </location>
</feature>
<dbReference type="PANTHER" id="PTHR32382">
    <property type="entry name" value="FASCICLIN-LIKE ARABINOGALACTAN PROTEIN"/>
    <property type="match status" value="1"/>
</dbReference>
<dbReference type="InterPro" id="IPR036378">
    <property type="entry name" value="FAS1_dom_sf"/>
</dbReference>
<comment type="caution">
    <text evidence="14">The sequence shown here is derived from an EMBL/GenBank/DDBJ whole genome shotgun (WGS) entry which is preliminary data.</text>
</comment>
<accession>A0AAE1JTZ7</accession>
<proteinExistence type="inferred from homology"/>
<dbReference type="SUPFAM" id="SSF82153">
    <property type="entry name" value="FAS1 domain"/>
    <property type="match status" value="1"/>
</dbReference>
<keyword evidence="7" id="KW-0472">Membrane</keyword>
<dbReference type="FunFam" id="2.30.180.10:FF:000015">
    <property type="entry name" value="Fasciclin-like arabinogalactan protein 3"/>
    <property type="match status" value="1"/>
</dbReference>
<evidence type="ECO:0000259" key="13">
    <source>
        <dbReference type="PROSITE" id="PS50213"/>
    </source>
</evidence>
<sequence length="279" mass="28842">MGPTGLLVYISVLLAFFSATQAYNVTRLLGQYPEFGLLNQYINDSGLAGEINRRGTVTILAVDNSTLSSISGRSKDSIKAIVSTHVILDYYDEKKLMNIKNDSTTLTTLFQSSGIANDNQGHILAYNAGGGHFYFGSAVKGASLNAQFVKTVVTQPYNISVLQVSQPIIPPGIDAQSPWPAPGARTAFPPKKHDGSSDTPAAESPSNDDDSAAADAPSDDVASSPSPSSAPATAPGPADKSAAADEDSGSDSSSSSSLTRVKMGLVGTVMALASLLVAL</sequence>
<feature type="compositionally biased region" description="Low complexity" evidence="11">
    <location>
        <begin position="213"/>
        <end position="241"/>
    </location>
</feature>
<dbReference type="GO" id="GO:0005886">
    <property type="term" value="C:plasma membrane"/>
    <property type="evidence" value="ECO:0007669"/>
    <property type="project" value="UniProtKB-SubCell"/>
</dbReference>
<feature type="domain" description="FAS1" evidence="13">
    <location>
        <begin position="22"/>
        <end position="168"/>
    </location>
</feature>
<evidence type="ECO:0000256" key="2">
    <source>
        <dbReference type="ARBA" id="ARBA00007843"/>
    </source>
</evidence>
<evidence type="ECO:0000256" key="5">
    <source>
        <dbReference type="ARBA" id="ARBA00022729"/>
    </source>
</evidence>
<evidence type="ECO:0000256" key="8">
    <source>
        <dbReference type="ARBA" id="ARBA00023180"/>
    </source>
</evidence>
<evidence type="ECO:0000256" key="4">
    <source>
        <dbReference type="ARBA" id="ARBA00022622"/>
    </source>
</evidence>
<dbReference type="GO" id="GO:0098552">
    <property type="term" value="C:side of membrane"/>
    <property type="evidence" value="ECO:0007669"/>
    <property type="project" value="UniProtKB-KW"/>
</dbReference>
<organism evidence="14 15">
    <name type="scientific">Acacia crassicarpa</name>
    <name type="common">northern wattle</name>
    <dbReference type="NCBI Taxonomy" id="499986"/>
    <lineage>
        <taxon>Eukaryota</taxon>
        <taxon>Viridiplantae</taxon>
        <taxon>Streptophyta</taxon>
        <taxon>Embryophyta</taxon>
        <taxon>Tracheophyta</taxon>
        <taxon>Spermatophyta</taxon>
        <taxon>Magnoliopsida</taxon>
        <taxon>eudicotyledons</taxon>
        <taxon>Gunneridae</taxon>
        <taxon>Pentapetalae</taxon>
        <taxon>rosids</taxon>
        <taxon>fabids</taxon>
        <taxon>Fabales</taxon>
        <taxon>Fabaceae</taxon>
        <taxon>Caesalpinioideae</taxon>
        <taxon>mimosoid clade</taxon>
        <taxon>Acacieae</taxon>
        <taxon>Acacia</taxon>
    </lineage>
</organism>
<keyword evidence="5 12" id="KW-0732">Signal</keyword>
<dbReference type="Proteomes" id="UP001293593">
    <property type="component" value="Unassembled WGS sequence"/>
</dbReference>
<keyword evidence="3" id="KW-1003">Cell membrane</keyword>
<keyword evidence="4" id="KW-0336">GPI-anchor</keyword>
<evidence type="ECO:0000256" key="12">
    <source>
        <dbReference type="SAM" id="SignalP"/>
    </source>
</evidence>
<evidence type="ECO:0000313" key="14">
    <source>
        <dbReference type="EMBL" id="KAK4274367.1"/>
    </source>
</evidence>
<gene>
    <name evidence="14" type="ORF">QN277_017596</name>
</gene>
<keyword evidence="8" id="KW-0325">Glycoprotein</keyword>
<dbReference type="PANTHER" id="PTHR32382:SF6">
    <property type="entry name" value="FASCICLIN-LIKE ARABINOGALACTAN PROTEIN 14"/>
    <property type="match status" value="1"/>
</dbReference>
<evidence type="ECO:0000256" key="1">
    <source>
        <dbReference type="ARBA" id="ARBA00004609"/>
    </source>
</evidence>
<comment type="function">
    <text evidence="10">May be a cell surface adhesion protein.</text>
</comment>
<evidence type="ECO:0000313" key="15">
    <source>
        <dbReference type="Proteomes" id="UP001293593"/>
    </source>
</evidence>
<protein>
    <recommendedName>
        <fullName evidence="13">FAS1 domain-containing protein</fullName>
    </recommendedName>
</protein>
<feature type="signal peptide" evidence="12">
    <location>
        <begin position="1"/>
        <end position="22"/>
    </location>
</feature>
<evidence type="ECO:0000256" key="7">
    <source>
        <dbReference type="ARBA" id="ARBA00023136"/>
    </source>
</evidence>
<comment type="similarity">
    <text evidence="2">Belongs to the fasciclin-like AGP family.</text>
</comment>
<reference evidence="14" key="1">
    <citation type="submission" date="2023-10" db="EMBL/GenBank/DDBJ databases">
        <title>Chromosome-level genome of the transformable northern wattle, Acacia crassicarpa.</title>
        <authorList>
            <person name="Massaro I."/>
            <person name="Sinha N.R."/>
            <person name="Poethig S."/>
            <person name="Leichty A.R."/>
        </authorList>
    </citation>
    <scope>NUCLEOTIDE SEQUENCE</scope>
    <source>
        <strain evidence="14">Acra3RX</strain>
        <tissue evidence="14">Leaf</tissue>
    </source>
</reference>
<dbReference type="InterPro" id="IPR033254">
    <property type="entry name" value="Plant_FLA"/>
</dbReference>
<dbReference type="EMBL" id="JAWXYG010000004">
    <property type="protein sequence ID" value="KAK4274367.1"/>
    <property type="molecule type" value="Genomic_DNA"/>
</dbReference>
<name>A0AAE1JTZ7_9FABA</name>
<evidence type="ECO:0000256" key="3">
    <source>
        <dbReference type="ARBA" id="ARBA00022475"/>
    </source>
</evidence>
<evidence type="ECO:0000256" key="6">
    <source>
        <dbReference type="ARBA" id="ARBA00022974"/>
    </source>
</evidence>
<dbReference type="AlphaFoldDB" id="A0AAE1JTZ7"/>
<evidence type="ECO:0000256" key="9">
    <source>
        <dbReference type="ARBA" id="ARBA00023288"/>
    </source>
</evidence>
<keyword evidence="6" id="KW-0654">Proteoglycan</keyword>
<evidence type="ECO:0000256" key="11">
    <source>
        <dbReference type="SAM" id="MobiDB-lite"/>
    </source>
</evidence>
<keyword evidence="15" id="KW-1185">Reference proteome</keyword>
<dbReference type="InterPro" id="IPR000782">
    <property type="entry name" value="FAS1_domain"/>
</dbReference>
<dbReference type="Gene3D" id="2.30.180.10">
    <property type="entry name" value="FAS1 domain"/>
    <property type="match status" value="1"/>
</dbReference>
<comment type="subcellular location">
    <subcellularLocation>
        <location evidence="1">Cell membrane</location>
        <topology evidence="1">Lipid-anchor</topology>
        <topology evidence="1">GPI-anchor</topology>
    </subcellularLocation>
</comment>
<evidence type="ECO:0000256" key="10">
    <source>
        <dbReference type="ARBA" id="ARBA00024686"/>
    </source>
</evidence>
<feature type="chain" id="PRO_5042176671" description="FAS1 domain-containing protein" evidence="12">
    <location>
        <begin position="23"/>
        <end position="279"/>
    </location>
</feature>
<keyword evidence="9" id="KW-0449">Lipoprotein</keyword>
<dbReference type="PROSITE" id="PS50213">
    <property type="entry name" value="FAS1"/>
    <property type="match status" value="1"/>
</dbReference>